<dbReference type="OrthoDB" id="537032at2759"/>
<evidence type="ECO:0000256" key="4">
    <source>
        <dbReference type="ARBA" id="ARBA00023136"/>
    </source>
</evidence>
<feature type="transmembrane region" description="Helical" evidence="6">
    <location>
        <begin position="81"/>
        <end position="99"/>
    </location>
</feature>
<dbReference type="GO" id="GO:0016020">
    <property type="term" value="C:membrane"/>
    <property type="evidence" value="ECO:0007669"/>
    <property type="project" value="UniProtKB-SubCell"/>
</dbReference>
<keyword evidence="2 5" id="KW-0812">Transmembrane</keyword>
<evidence type="ECO:0000313" key="9">
    <source>
        <dbReference type="Proteomes" id="UP000785679"/>
    </source>
</evidence>
<feature type="transmembrane region" description="Helical" evidence="6">
    <location>
        <begin position="164"/>
        <end position="183"/>
    </location>
</feature>
<evidence type="ECO:0000256" key="5">
    <source>
        <dbReference type="PROSITE-ProRule" id="PRU00205"/>
    </source>
</evidence>
<evidence type="ECO:0000256" key="3">
    <source>
        <dbReference type="ARBA" id="ARBA00022989"/>
    </source>
</evidence>
<feature type="domain" description="TLC" evidence="7">
    <location>
        <begin position="73"/>
        <end position="284"/>
    </location>
</feature>
<dbReference type="SMART" id="SM00724">
    <property type="entry name" value="TLC"/>
    <property type="match status" value="1"/>
</dbReference>
<evidence type="ECO:0000256" key="2">
    <source>
        <dbReference type="ARBA" id="ARBA00022692"/>
    </source>
</evidence>
<evidence type="ECO:0000256" key="1">
    <source>
        <dbReference type="ARBA" id="ARBA00004141"/>
    </source>
</evidence>
<name>A0A8J8NNR0_HALGN</name>
<feature type="transmembrane region" description="Helical" evidence="6">
    <location>
        <begin position="256"/>
        <end position="276"/>
    </location>
</feature>
<organism evidence="8 9">
    <name type="scientific">Halteria grandinella</name>
    <dbReference type="NCBI Taxonomy" id="5974"/>
    <lineage>
        <taxon>Eukaryota</taxon>
        <taxon>Sar</taxon>
        <taxon>Alveolata</taxon>
        <taxon>Ciliophora</taxon>
        <taxon>Intramacronucleata</taxon>
        <taxon>Spirotrichea</taxon>
        <taxon>Stichotrichia</taxon>
        <taxon>Sporadotrichida</taxon>
        <taxon>Halteriidae</taxon>
        <taxon>Halteria</taxon>
    </lineage>
</organism>
<dbReference type="InterPro" id="IPR006634">
    <property type="entry name" value="TLC-dom"/>
</dbReference>
<protein>
    <recommendedName>
        <fullName evidence="7">TLC domain-containing protein</fullName>
    </recommendedName>
</protein>
<evidence type="ECO:0000313" key="8">
    <source>
        <dbReference type="EMBL" id="TNV77835.1"/>
    </source>
</evidence>
<dbReference type="InterPro" id="IPR016439">
    <property type="entry name" value="Lag1/Lac1-like"/>
</dbReference>
<keyword evidence="9" id="KW-1185">Reference proteome</keyword>
<keyword evidence="3 6" id="KW-1133">Transmembrane helix</keyword>
<dbReference type="PANTHER" id="PTHR12560">
    <property type="entry name" value="LONGEVITY ASSURANCE FACTOR 1 LAG1"/>
    <property type="match status" value="1"/>
</dbReference>
<gene>
    <name evidence="8" type="ORF">FGO68_gene17270</name>
</gene>
<comment type="subcellular location">
    <subcellularLocation>
        <location evidence="1">Membrane</location>
        <topology evidence="1">Multi-pass membrane protein</topology>
    </subcellularLocation>
</comment>
<accession>A0A8J8NNR0</accession>
<dbReference type="EMBL" id="RRYP01011279">
    <property type="protein sequence ID" value="TNV77835.1"/>
    <property type="molecule type" value="Genomic_DNA"/>
</dbReference>
<comment type="caution">
    <text evidence="8">The sequence shown here is derived from an EMBL/GenBank/DDBJ whole genome shotgun (WGS) entry which is preliminary data.</text>
</comment>
<evidence type="ECO:0000259" key="7">
    <source>
        <dbReference type="PROSITE" id="PS50922"/>
    </source>
</evidence>
<dbReference type="GO" id="GO:0046513">
    <property type="term" value="P:ceramide biosynthetic process"/>
    <property type="evidence" value="ECO:0007669"/>
    <property type="project" value="InterPro"/>
</dbReference>
<dbReference type="PANTHER" id="PTHR12560:SF0">
    <property type="entry name" value="LD18904P"/>
    <property type="match status" value="1"/>
</dbReference>
<dbReference type="PROSITE" id="PS50922">
    <property type="entry name" value="TLC"/>
    <property type="match status" value="1"/>
</dbReference>
<feature type="transmembrane region" description="Helical" evidence="6">
    <location>
        <begin position="35"/>
        <end position="54"/>
    </location>
</feature>
<feature type="transmembrane region" description="Helical" evidence="6">
    <location>
        <begin position="217"/>
        <end position="244"/>
    </location>
</feature>
<dbReference type="Proteomes" id="UP000785679">
    <property type="component" value="Unassembled WGS sequence"/>
</dbReference>
<proteinExistence type="predicted"/>
<evidence type="ECO:0000256" key="6">
    <source>
        <dbReference type="SAM" id="Phobius"/>
    </source>
</evidence>
<dbReference type="AlphaFoldDB" id="A0A8J8NNR0"/>
<keyword evidence="4 5" id="KW-0472">Membrane</keyword>
<reference evidence="8" key="1">
    <citation type="submission" date="2019-06" db="EMBL/GenBank/DDBJ databases">
        <authorList>
            <person name="Zheng W."/>
        </authorList>
    </citation>
    <scope>NUCLEOTIDE SEQUENCE</scope>
    <source>
        <strain evidence="8">QDHG01</strain>
    </source>
</reference>
<dbReference type="GO" id="GO:0050291">
    <property type="term" value="F:sphingosine N-acyltransferase activity"/>
    <property type="evidence" value="ECO:0007669"/>
    <property type="project" value="InterPro"/>
</dbReference>
<sequence length="311" mass="36760">MILLPIVYFSYQTIERANANKPEGYKWPSLSDYKLMIVTTLLFMIIENSADYFFTPMFEKVCREQVDLEVRKVRSKKAIKNIYKGFYFIGTTTFAYMVLKGSYIMPPLLGGDDSFYDHFTHYPYWEHPKYYTEFYMTCMGYNMAGLLQELFFEDKGRNDYLEMLLHHVITVYLVVFGYATNIFMGAPVILVHNASDALICFVRTINESKYYAKNPIIFFPALFIWVYMRCITFPQLLYAVIFYTNHVYMPPLLMPLFRLCLCCLQCLHFYWTFLLFKIIYNFFFKGVADDLINKNKISSAEVSATVLKKQL</sequence>
<dbReference type="Pfam" id="PF03798">
    <property type="entry name" value="TRAM_LAG1_CLN8"/>
    <property type="match status" value="1"/>
</dbReference>